<evidence type="ECO:0000256" key="1">
    <source>
        <dbReference type="ARBA" id="ARBA00004123"/>
    </source>
</evidence>
<name>A0ABP0ASM2_9PEZI</name>
<proteinExistence type="predicted"/>
<comment type="caution">
    <text evidence="4">The sequence shown here is derived from an EMBL/GenBank/DDBJ whole genome shotgun (WGS) entry which is preliminary data.</text>
</comment>
<reference evidence="4 5" key="1">
    <citation type="submission" date="2024-01" db="EMBL/GenBank/DDBJ databases">
        <authorList>
            <person name="Allen C."/>
            <person name="Tagirdzhanova G."/>
        </authorList>
    </citation>
    <scope>NUCLEOTIDE SEQUENCE [LARGE SCALE GENOMIC DNA]</scope>
</reference>
<gene>
    <name evidence="4" type="ORF">SBRCBS47491_000721</name>
</gene>
<feature type="domain" description="ELYS-like" evidence="3">
    <location>
        <begin position="40"/>
        <end position="273"/>
    </location>
</feature>
<evidence type="ECO:0000256" key="2">
    <source>
        <dbReference type="ARBA" id="ARBA00023242"/>
    </source>
</evidence>
<dbReference type="Proteomes" id="UP001642406">
    <property type="component" value="Unassembled WGS sequence"/>
</dbReference>
<sequence>MAGRLDYRNFSEVFGNGDTLPYDQHVNRDIESKRKSLGGVLFVDRVFTALGIQKVKSYPPKDTRTLHDLYQQILASKMTTHHKLSALYYLLLDHDDGLSARSKISDNFAIQTGMPKRYQIFMSGLWHMDRLQFAVALEYLAHPSLLPEFADNIITVLVRHAEHGDYSLALAYYAAVQPVLKTQEAVELLFEALSRTDVSEAFYYTRTLAEPARQQLFEQLIASVLKESAGGSSSGGSSASNNNAGGDVNRATELIALPLDMQEETWLRTFLTAGDGRKLKRAKDTMIMKKIVSGDVDLGGEGSKSLGGPWGIVLQGFRHSTGGEQ</sequence>
<dbReference type="Pfam" id="PF13934">
    <property type="entry name" value="ELYS"/>
    <property type="match status" value="1"/>
</dbReference>
<evidence type="ECO:0000313" key="4">
    <source>
        <dbReference type="EMBL" id="CAK7210274.1"/>
    </source>
</evidence>
<protein>
    <recommendedName>
        <fullName evidence="3">ELYS-like domain-containing protein</fullName>
    </recommendedName>
</protein>
<keyword evidence="5" id="KW-1185">Reference proteome</keyword>
<evidence type="ECO:0000313" key="5">
    <source>
        <dbReference type="Proteomes" id="UP001642406"/>
    </source>
</evidence>
<organism evidence="4 5">
    <name type="scientific">Sporothrix bragantina</name>
    <dbReference type="NCBI Taxonomy" id="671064"/>
    <lineage>
        <taxon>Eukaryota</taxon>
        <taxon>Fungi</taxon>
        <taxon>Dikarya</taxon>
        <taxon>Ascomycota</taxon>
        <taxon>Pezizomycotina</taxon>
        <taxon>Sordariomycetes</taxon>
        <taxon>Sordariomycetidae</taxon>
        <taxon>Ophiostomatales</taxon>
        <taxon>Ophiostomataceae</taxon>
        <taxon>Sporothrix</taxon>
    </lineage>
</organism>
<dbReference type="EMBL" id="CAWUHC010000004">
    <property type="protein sequence ID" value="CAK7210274.1"/>
    <property type="molecule type" value="Genomic_DNA"/>
</dbReference>
<keyword evidence="2" id="KW-0539">Nucleus</keyword>
<evidence type="ECO:0000259" key="3">
    <source>
        <dbReference type="Pfam" id="PF13934"/>
    </source>
</evidence>
<accession>A0ABP0ASM2</accession>
<comment type="subcellular location">
    <subcellularLocation>
        <location evidence="1">Nucleus</location>
    </subcellularLocation>
</comment>
<dbReference type="InterPro" id="IPR025151">
    <property type="entry name" value="ELYS_dom"/>
</dbReference>